<evidence type="ECO:0000313" key="1">
    <source>
        <dbReference type="EMBL" id="THE65607.1"/>
    </source>
</evidence>
<evidence type="ECO:0000313" key="2">
    <source>
        <dbReference type="Proteomes" id="UP000318864"/>
    </source>
</evidence>
<evidence type="ECO:0008006" key="3">
    <source>
        <dbReference type="Google" id="ProtNLM"/>
    </source>
</evidence>
<reference evidence="1 2" key="1">
    <citation type="submission" date="2018-10" db="EMBL/GenBank/DDBJ databases">
        <title>Natronolimnobius sp. XQ-INN 246 isolated from Inner Mongolia Autonomous Region of China.</title>
        <authorList>
            <person name="Xue Q."/>
        </authorList>
    </citation>
    <scope>NUCLEOTIDE SEQUENCE [LARGE SCALE GENOMIC DNA]</scope>
    <source>
        <strain evidence="1 2">XQ-INN 246</strain>
    </source>
</reference>
<protein>
    <recommendedName>
        <fullName evidence="3">Signal peptidase I</fullName>
    </recommendedName>
</protein>
<organism evidence="1 2">
    <name type="scientific">Salinadaptatus halalkaliphilus</name>
    <dbReference type="NCBI Taxonomy" id="2419781"/>
    <lineage>
        <taxon>Archaea</taxon>
        <taxon>Methanobacteriati</taxon>
        <taxon>Methanobacteriota</taxon>
        <taxon>Stenosarchaea group</taxon>
        <taxon>Halobacteria</taxon>
        <taxon>Halobacteriales</taxon>
        <taxon>Natrialbaceae</taxon>
        <taxon>Salinadaptatus</taxon>
    </lineage>
</organism>
<dbReference type="AlphaFoldDB" id="A0A4V3VLG6"/>
<comment type="caution">
    <text evidence="1">The sequence shown here is derived from an EMBL/GenBank/DDBJ whole genome shotgun (WGS) entry which is preliminary data.</text>
</comment>
<accession>A0A4V3VLG6</accession>
<dbReference type="EMBL" id="RBZW01000018">
    <property type="protein sequence ID" value="THE65607.1"/>
    <property type="molecule type" value="Genomic_DNA"/>
</dbReference>
<name>A0A4V3VLG6_9EURY</name>
<gene>
    <name evidence="1" type="ORF">D8Y22_06650</name>
</gene>
<dbReference type="Proteomes" id="UP000318864">
    <property type="component" value="Unassembled WGS sequence"/>
</dbReference>
<sequence>MTHKGNLLLLFACLLGTISVQLVTPTGGLVFVAGNSMDPAIPAGCNVVAAQSWDGESSLEGEVVAFDSEHVETDINGSSTVETNPWIAHRVVAEYDPYDMSEANHYAKKNGLLVAQRENRTKTLESPQQYADIKAMEGDRVLVLKGDNNDEIDRVLVHEDEVLGVLDERASVTIQESDSWPCSAVDPMVVPPETPHGS</sequence>
<keyword evidence="2" id="KW-1185">Reference proteome</keyword>
<proteinExistence type="predicted"/>
<dbReference type="RefSeq" id="WP_141463924.1">
    <property type="nucleotide sequence ID" value="NZ_RBZW01000018.1"/>
</dbReference>